<feature type="transmembrane region" description="Helical" evidence="1">
    <location>
        <begin position="631"/>
        <end position="648"/>
    </location>
</feature>
<feature type="transmembrane region" description="Helical" evidence="1">
    <location>
        <begin position="346"/>
        <end position="365"/>
    </location>
</feature>
<feature type="transmembrane region" description="Helical" evidence="1">
    <location>
        <begin position="406"/>
        <end position="430"/>
    </location>
</feature>
<sequence length="808" mass="88627">MANLTARGALRLPRSSDWPPYLFLALGVLALMVAAYTPRPTVVVDLGGDRDGAFVQGFHGRELDASAALRSYEWPAGEPTLTLPAGLQGEMIAILHVAPDQPFNILRQAAVAVNDIRVTMPRRTPDTIVVRITPDLAQAPTLTFSLVSPLTGGTPPPEDIVGRVELAPARTYRWTAAESSLAFPHLGRGNWIANLRVITQHPDGLPLGATLTAGSLAPVALPDAGESRRVRLLVPATALSDGSLDLLIHSKVYTDPRPLGVLMSSVKVAPAAGTSLGTMLPPLSALVLALVGVLGGMATLHVLLGGRIGLHGRGPTAGLWALMGMVLAAMLGAWMLATYRFPSSFMLLRVASLAVGSLVLALALLPLTRWLFRVLGAPLEQDEDTHALLDRPAVTNLLSGRQFQGILLLIVMVSFWLKALGIIYPFFVAVDVHWHMTRAMWILEGQLPLLYGTNSPLNETTMPTAEWGEERPVIPYSPWFHIIATVFAFVPLVQMDRVANLASILLDSSRIILIALIAVRLGLSRRTALLAGATYAAMPVAFLLHAWGNLPTAFGLWLTLVCNTIIICMWERLHERRVMVTLTALLVATFLLYTVTGVFMGVFLVLLTGIVWLNGMRGGAWAELRAPLRPLWMSTGIAIALAILIYYGQYIPPIIAQTIPYMQTVFVQGPESVGVERLPFDQYLWSYVPHLDYRIWPGDYLYYGIAIPVLFTVPGFLALRKHPLAWVSFAAWGALALLFTYAGYRISMVDKQLFYLLPVICICWAIYADRIWGRWWWGRWVVLAVLAYTLYAALDQWVMRVAISEVID</sequence>
<feature type="transmembrane region" description="Helical" evidence="1">
    <location>
        <begin position="725"/>
        <end position="744"/>
    </location>
</feature>
<dbReference type="Proteomes" id="UP000280307">
    <property type="component" value="Unassembled WGS sequence"/>
</dbReference>
<feature type="transmembrane region" description="Helical" evidence="1">
    <location>
        <begin position="317"/>
        <end position="339"/>
    </location>
</feature>
<feature type="transmembrane region" description="Helical" evidence="1">
    <location>
        <begin position="501"/>
        <end position="521"/>
    </location>
</feature>
<dbReference type="EMBL" id="RSAS01000266">
    <property type="protein sequence ID" value="RRR74497.1"/>
    <property type="molecule type" value="Genomic_DNA"/>
</dbReference>
<dbReference type="AlphaFoldDB" id="A0A426U3R7"/>
<protein>
    <submittedName>
        <fullName evidence="2">Uncharacterized protein</fullName>
    </submittedName>
</protein>
<feature type="transmembrane region" description="Helical" evidence="1">
    <location>
        <begin position="700"/>
        <end position="719"/>
    </location>
</feature>
<accession>A0A426U3R7</accession>
<feature type="transmembrane region" description="Helical" evidence="1">
    <location>
        <begin position="777"/>
        <end position="794"/>
    </location>
</feature>
<evidence type="ECO:0000313" key="3">
    <source>
        <dbReference type="Proteomes" id="UP000280307"/>
    </source>
</evidence>
<feature type="transmembrane region" description="Helical" evidence="1">
    <location>
        <begin position="553"/>
        <end position="570"/>
    </location>
</feature>
<proteinExistence type="predicted"/>
<evidence type="ECO:0000256" key="1">
    <source>
        <dbReference type="SAM" id="Phobius"/>
    </source>
</evidence>
<name>A0A426U3R7_9CHLR</name>
<organism evidence="2 3">
    <name type="scientific">Candidatus Viridilinea halotolerans</name>
    <dbReference type="NCBI Taxonomy" id="2491704"/>
    <lineage>
        <taxon>Bacteria</taxon>
        <taxon>Bacillati</taxon>
        <taxon>Chloroflexota</taxon>
        <taxon>Chloroflexia</taxon>
        <taxon>Chloroflexales</taxon>
        <taxon>Chloroflexineae</taxon>
        <taxon>Oscillochloridaceae</taxon>
        <taxon>Candidatus Viridilinea</taxon>
    </lineage>
</organism>
<evidence type="ECO:0000313" key="2">
    <source>
        <dbReference type="EMBL" id="RRR74497.1"/>
    </source>
</evidence>
<gene>
    <name evidence="2" type="ORF">EI684_06915</name>
</gene>
<feature type="transmembrane region" description="Helical" evidence="1">
    <location>
        <begin position="20"/>
        <end position="37"/>
    </location>
</feature>
<reference evidence="2 3" key="1">
    <citation type="submission" date="2018-12" db="EMBL/GenBank/DDBJ databases">
        <title>Genome Sequence of Candidatus Viridilinea halotolerans isolated from saline sulfide-rich spring.</title>
        <authorList>
            <person name="Grouzdev D.S."/>
            <person name="Burganskaya E.I."/>
            <person name="Krutkina M.S."/>
            <person name="Sukhacheva M.V."/>
            <person name="Gorlenko V.M."/>
        </authorList>
    </citation>
    <scope>NUCLEOTIDE SEQUENCE [LARGE SCALE GENOMIC DNA]</scope>
    <source>
        <strain evidence="2">Chok-6</strain>
    </source>
</reference>
<keyword evidence="1" id="KW-0812">Transmembrane</keyword>
<feature type="transmembrane region" description="Helical" evidence="1">
    <location>
        <begin position="582"/>
        <end position="611"/>
    </location>
</feature>
<comment type="caution">
    <text evidence="2">The sequence shown here is derived from an EMBL/GenBank/DDBJ whole genome shotgun (WGS) entry which is preliminary data.</text>
</comment>
<feature type="transmembrane region" description="Helical" evidence="1">
    <location>
        <begin position="285"/>
        <end position="305"/>
    </location>
</feature>
<keyword evidence="1" id="KW-0472">Membrane</keyword>
<feature type="transmembrane region" description="Helical" evidence="1">
    <location>
        <begin position="753"/>
        <end position="771"/>
    </location>
</feature>
<feature type="transmembrane region" description="Helical" evidence="1">
    <location>
        <begin position="528"/>
        <end position="547"/>
    </location>
</feature>
<keyword evidence="1" id="KW-1133">Transmembrane helix</keyword>